<dbReference type="GO" id="GO:0071111">
    <property type="term" value="F:cyclic-guanylate-specific phosphodiesterase activity"/>
    <property type="evidence" value="ECO:0007669"/>
    <property type="project" value="InterPro"/>
</dbReference>
<evidence type="ECO:0000259" key="1">
    <source>
        <dbReference type="PROSITE" id="PS50883"/>
    </source>
</evidence>
<dbReference type="Pfam" id="PF00563">
    <property type="entry name" value="EAL"/>
    <property type="match status" value="1"/>
</dbReference>
<feature type="domain" description="EAL" evidence="1">
    <location>
        <begin position="1"/>
        <end position="257"/>
    </location>
</feature>
<dbReference type="SUPFAM" id="SSF103190">
    <property type="entry name" value="Sensory domain-like"/>
    <property type="match status" value="1"/>
</dbReference>
<dbReference type="Gene3D" id="3.20.20.450">
    <property type="entry name" value="EAL domain"/>
    <property type="match status" value="1"/>
</dbReference>
<dbReference type="Gene3D" id="3.30.450.20">
    <property type="entry name" value="PAS domain"/>
    <property type="match status" value="1"/>
</dbReference>
<dbReference type="InterPro" id="IPR050706">
    <property type="entry name" value="Cyclic-di-GMP_PDE-like"/>
</dbReference>
<reference evidence="3" key="1">
    <citation type="submission" date="2018-02" db="EMBL/GenBank/DDBJ databases">
        <title>Genome sequence of Desulfocucumis palustris strain NAW-5.</title>
        <authorList>
            <person name="Watanabe M."/>
            <person name="Kojima H."/>
            <person name="Fukui M."/>
        </authorList>
    </citation>
    <scope>NUCLEOTIDE SEQUENCE [LARGE SCALE GENOMIC DNA]</scope>
    <source>
        <strain evidence="3">NAW-5</strain>
    </source>
</reference>
<accession>A0A2L2XGS0</accession>
<evidence type="ECO:0000313" key="3">
    <source>
        <dbReference type="Proteomes" id="UP000239549"/>
    </source>
</evidence>
<dbReference type="InterPro" id="IPR035919">
    <property type="entry name" value="EAL_sf"/>
</dbReference>
<dbReference type="PROSITE" id="PS50883">
    <property type="entry name" value="EAL"/>
    <property type="match status" value="1"/>
</dbReference>
<dbReference type="EMBL" id="BFAV01000073">
    <property type="protein sequence ID" value="GBF33081.1"/>
    <property type="molecule type" value="Genomic_DNA"/>
</dbReference>
<dbReference type="PANTHER" id="PTHR33121:SF70">
    <property type="entry name" value="SIGNALING PROTEIN YKOW"/>
    <property type="match status" value="1"/>
</dbReference>
<dbReference type="PANTHER" id="PTHR33121">
    <property type="entry name" value="CYCLIC DI-GMP PHOSPHODIESTERASE PDEF"/>
    <property type="match status" value="1"/>
</dbReference>
<dbReference type="SUPFAM" id="SSF141868">
    <property type="entry name" value="EAL domain-like"/>
    <property type="match status" value="1"/>
</dbReference>
<dbReference type="CDD" id="cd18773">
    <property type="entry name" value="PDC1_HK_sensor"/>
    <property type="match status" value="1"/>
</dbReference>
<protein>
    <recommendedName>
        <fullName evidence="1">EAL domain-containing protein</fullName>
    </recommendedName>
</protein>
<evidence type="ECO:0000313" key="2">
    <source>
        <dbReference type="EMBL" id="GBF33081.1"/>
    </source>
</evidence>
<dbReference type="AlphaFoldDB" id="A0A2L2XGS0"/>
<name>A0A2L2XGS0_9FIRM</name>
<dbReference type="Proteomes" id="UP000239549">
    <property type="component" value="Unassembled WGS sequence"/>
</dbReference>
<proteinExistence type="predicted"/>
<keyword evidence="3" id="KW-1185">Reference proteome</keyword>
<gene>
    <name evidence="2" type="ORF">DCCM_2178</name>
</gene>
<comment type="caution">
    <text evidence="2">The sequence shown here is derived from an EMBL/GenBank/DDBJ whole genome shotgun (WGS) entry which is preliminary data.</text>
</comment>
<dbReference type="RefSeq" id="WP_104371525.1">
    <property type="nucleotide sequence ID" value="NZ_BFAV01000073.1"/>
</dbReference>
<dbReference type="InterPro" id="IPR029151">
    <property type="entry name" value="Sensor-like_sf"/>
</dbReference>
<dbReference type="SMART" id="SM00052">
    <property type="entry name" value="EAL"/>
    <property type="match status" value="1"/>
</dbReference>
<sequence length="412" mass="46716">MELLRENIGIGQIIENESIKIHFQPLISVKKKSVIGLEALCRGIAPDNGAIIPPDIIFSAAREAGLIIELDRLCRKKALESYKKIYDINSEILLFLNFDTSILDMGVVGSGKIMQIVTDLGINPGNVVIEIVESKVNDVPALKEFIIRHKDYGFLIALDDVGAGHSNLDRIPLVRPDIMKIDRLLIRDMDKKYYKQETFKSLVNLSRKIGALVVAEGVENEPEAICALELGADMLQGYYIARPGDISGVSVNRYDSKMEYLAVKYKSHLSQRIKHERQKRDDYVRIIDMIISDLSQTAVINFDFELERIVNRYPFLECIYILDTSGIQITDTFCNSSHLPRNKKLIFSPAKKGAEHSLKDYYYLFINLGYGKYTTEPYISLASGNLCITVSSFFIDVNNNKYILCIDFNQDY</sequence>
<organism evidence="2 3">
    <name type="scientific">Desulfocucumis palustris</name>
    <dbReference type="NCBI Taxonomy" id="1898651"/>
    <lineage>
        <taxon>Bacteria</taxon>
        <taxon>Bacillati</taxon>
        <taxon>Bacillota</taxon>
        <taxon>Clostridia</taxon>
        <taxon>Eubacteriales</taxon>
        <taxon>Desulfocucumaceae</taxon>
        <taxon>Desulfocucumis</taxon>
    </lineage>
</organism>
<dbReference type="CDD" id="cd01948">
    <property type="entry name" value="EAL"/>
    <property type="match status" value="1"/>
</dbReference>
<dbReference type="InterPro" id="IPR001633">
    <property type="entry name" value="EAL_dom"/>
</dbReference>
<dbReference type="OrthoDB" id="9813903at2"/>